<proteinExistence type="predicted"/>
<protein>
    <submittedName>
        <fullName evidence="1">Uncharacterized protein</fullName>
    </submittedName>
</protein>
<reference evidence="1 2" key="1">
    <citation type="journal article" date="2018" name="BMC Genomics">
        <title>The genome of Naegleria lovaniensis, the basis for a comparative approach to unravel pathogenicity factors of the human pathogenic amoeba N. fowleri.</title>
        <authorList>
            <person name="Liechti N."/>
            <person name="Schurch N."/>
            <person name="Bruggmann R."/>
            <person name="Wittwer M."/>
        </authorList>
    </citation>
    <scope>NUCLEOTIDE SEQUENCE [LARGE SCALE GENOMIC DNA]</scope>
    <source>
        <strain evidence="1 2">ATCC 30569</strain>
    </source>
</reference>
<accession>A0AA88GW72</accession>
<gene>
    <name evidence="1" type="ORF">C9374_014111</name>
</gene>
<dbReference type="EMBL" id="PYSW02000007">
    <property type="protein sequence ID" value="KAG2389551.1"/>
    <property type="molecule type" value="Genomic_DNA"/>
</dbReference>
<dbReference type="AlphaFoldDB" id="A0AA88GW72"/>
<comment type="caution">
    <text evidence="1">The sequence shown here is derived from an EMBL/GenBank/DDBJ whole genome shotgun (WGS) entry which is preliminary data.</text>
</comment>
<name>A0AA88GW72_NAELO</name>
<keyword evidence="2" id="KW-1185">Reference proteome</keyword>
<dbReference type="RefSeq" id="XP_044553543.1">
    <property type="nucleotide sequence ID" value="XM_044690063.1"/>
</dbReference>
<organism evidence="1 2">
    <name type="scientific">Naegleria lovaniensis</name>
    <name type="common">Amoeba</name>
    <dbReference type="NCBI Taxonomy" id="51637"/>
    <lineage>
        <taxon>Eukaryota</taxon>
        <taxon>Discoba</taxon>
        <taxon>Heterolobosea</taxon>
        <taxon>Tetramitia</taxon>
        <taxon>Eutetramitia</taxon>
        <taxon>Vahlkampfiidae</taxon>
        <taxon>Naegleria</taxon>
    </lineage>
</organism>
<dbReference type="GeneID" id="68106564"/>
<evidence type="ECO:0000313" key="1">
    <source>
        <dbReference type="EMBL" id="KAG2389551.1"/>
    </source>
</evidence>
<sequence>MMTIDRATSSPTCLHGYGFTDLPDALMVEIYSFLYEIPIVPYYHDRNSRTKRSSYENTQGHFWEHQSECTLAFPHTCRKIMMALEKDPNFQLMKFIQFYCLGIRNGRYDGIEELYRDVNSENVWKQIIPIVIYLNFPPLEYIESLEFKKDVIPLERKFRQAYNLHTFFDYEDFLFKIDRIVEMLTMFVNCVKNDIQSKHVNLHDISSIDLVFPISNDYTINMTYSHLTQILCEADRVVATCMSIFHWKAYKHSYFEEMYMEIPQELPRIRENYQLCAQLCTALKDSTADNQEVLNSLFSNLNCYYCDKLSAACYYSRKFFNRHVILHALHNTSCLSQDDYDKYDQEIIERAIFANGENFILLPSYIQQQQGEEMLMTALRRGLLLNRLLENNRMVDSPDSTFMKTNELFFKAMDMMLKDNDFAYDVIKTLAREKKGLSCIAYYIKRRLMNMDLKVAHPSKYNKHNCLFFDWKMMYLILHADGHSYRPTSFFRPQLYASYFVNVLMRLRSDTIDNITICIPHGLSLDTQNFIIEHNKKFFHTLNKVGLIQRSDYNSVYFNEE</sequence>
<dbReference type="Proteomes" id="UP000816034">
    <property type="component" value="Unassembled WGS sequence"/>
</dbReference>
<evidence type="ECO:0000313" key="2">
    <source>
        <dbReference type="Proteomes" id="UP000816034"/>
    </source>
</evidence>